<proteinExistence type="predicted"/>
<feature type="chain" id="PRO_5034292933" evidence="1">
    <location>
        <begin position="23"/>
        <end position="293"/>
    </location>
</feature>
<sequence length="293" mass="29159">MHFQSFAIAAVSLASYVSNAYAHAAISPMLGVSGTPVRNDVQFPLEKVAPCGKVNAAENIDSSTPVQMAADGTVTMTITNFNPTIDGSRKVKTALVDTTGTGKSFNAEATMVTNGDPNPSTDDSEQIVASMPAGIQCTGGASGNLCLMSMKTTFGFGNCVVVQQGASSSNSTSTSTADAAAGSDVSAAADTAESTAQDTTAAATAPETSAATAAVAQGTAAAAAVQGTAPGATAQGATAQEATAKGTKGGVAGALGKFKGLRNIAGTRAARAFKDGIEARSIRNEKRSGWFWA</sequence>
<evidence type="ECO:0000313" key="3">
    <source>
        <dbReference type="Proteomes" id="UP000518752"/>
    </source>
</evidence>
<comment type="caution">
    <text evidence="2">The sequence shown here is derived from an EMBL/GenBank/DDBJ whole genome shotgun (WGS) entry which is preliminary data.</text>
</comment>
<organism evidence="2 3">
    <name type="scientific">Collybiopsis confluens</name>
    <dbReference type="NCBI Taxonomy" id="2823264"/>
    <lineage>
        <taxon>Eukaryota</taxon>
        <taxon>Fungi</taxon>
        <taxon>Dikarya</taxon>
        <taxon>Basidiomycota</taxon>
        <taxon>Agaricomycotina</taxon>
        <taxon>Agaricomycetes</taxon>
        <taxon>Agaricomycetidae</taxon>
        <taxon>Agaricales</taxon>
        <taxon>Marasmiineae</taxon>
        <taxon>Omphalotaceae</taxon>
        <taxon>Collybiopsis</taxon>
    </lineage>
</organism>
<reference evidence="2 3" key="1">
    <citation type="journal article" date="2020" name="ISME J.">
        <title>Uncovering the hidden diversity of litter-decomposition mechanisms in mushroom-forming fungi.</title>
        <authorList>
            <person name="Floudas D."/>
            <person name="Bentzer J."/>
            <person name="Ahren D."/>
            <person name="Johansson T."/>
            <person name="Persson P."/>
            <person name="Tunlid A."/>
        </authorList>
    </citation>
    <scope>NUCLEOTIDE SEQUENCE [LARGE SCALE GENOMIC DNA]</scope>
    <source>
        <strain evidence="2 3">CBS 406.79</strain>
    </source>
</reference>
<dbReference type="AlphaFoldDB" id="A0A8H5HAV8"/>
<accession>A0A8H5HAV8</accession>
<dbReference type="EMBL" id="JAACJN010000067">
    <property type="protein sequence ID" value="KAF5379904.1"/>
    <property type="molecule type" value="Genomic_DNA"/>
</dbReference>
<dbReference type="OrthoDB" id="3241054at2759"/>
<keyword evidence="3" id="KW-1185">Reference proteome</keyword>
<evidence type="ECO:0000313" key="2">
    <source>
        <dbReference type="EMBL" id="KAF5379904.1"/>
    </source>
</evidence>
<protein>
    <submittedName>
        <fullName evidence="2">Uncharacterized protein</fullName>
    </submittedName>
</protein>
<dbReference type="Proteomes" id="UP000518752">
    <property type="component" value="Unassembled WGS sequence"/>
</dbReference>
<gene>
    <name evidence="2" type="ORF">D9757_007184</name>
</gene>
<feature type="signal peptide" evidence="1">
    <location>
        <begin position="1"/>
        <end position="22"/>
    </location>
</feature>
<name>A0A8H5HAV8_9AGAR</name>
<keyword evidence="1" id="KW-0732">Signal</keyword>
<evidence type="ECO:0000256" key="1">
    <source>
        <dbReference type="SAM" id="SignalP"/>
    </source>
</evidence>